<keyword evidence="7 9" id="KW-0406">Ion transport</keyword>
<feature type="transmembrane region" description="Helical" evidence="9">
    <location>
        <begin position="739"/>
        <end position="759"/>
    </location>
</feature>
<dbReference type="NCBIfam" id="NF001960">
    <property type="entry name" value="PRK00733.3-5"/>
    <property type="match status" value="1"/>
</dbReference>
<sequence length="812" mass="82598">MAGPLTPHQLDLTPTLAAAELTNDNRVIVLVIAAVAIAALAVAVVLVRQVLAADEGTDSMKKIAEAVQEGANAYLARQLRTLGGFAVVVFFLLMLLPADDWSQRIGRSAFFLIGAAFSAATGYIGMWLAVRSNVRVAAAAREATPEPPTTPVNGDSAESSPGKPSVDLTAVSHKAMKIAFRTGGVVGMFTVGLGLLGASCVVLVYAADAPKVLEGFGLGAALIAMFMRVGGGIFTKAADVGADLVGKVEKGIPEDDPRNAATIADNVGDNVGDCAGMAADLFESYAVTLVAALILGKAAFGDSGLAFPLLVPAIGVLTAMIGIFAVAPRRADRSGMTAINRGFFISALISMALVAIAVFVYLPSSYADLDGVTSREILGHSGDPRVLALVAVAVGIVLAALIQQLTGYFTETTRRPVRDVGKTSLTGPATVVLSGISLGLESAVYSAVLIGLSVYGAFLLGGASIMLALFAVALAGTGLLTTVGVIVAMDTFGPVSDNAQGIAEMSGDVEGAGAQVLTDLDAVGNTTKAITKGIAIATAVLAAAALFGSYRDAIAEAVSEVHTSVAGEMNLNLDISQPNNLVGLVLGAAVVFLFSGLAINAVSRSAGAVVFEVRRQFREKPGIMNYSEKPEYGRVVDICTKDALRELATPGLLAVMAPIAVGFTFGVGALGSFLAGAIGTGTLMAVFLANSGGAWDNAKKLVEDGHHGGKGSEAHAATVIGDTVGDPFKDTAGPAINPLLKVMNLVALLIAPAVVKFSYGDHASPGLRAVVAALAVVIIVTAVYISKRRGIVVGDEGNSERVAKSADAAVVS</sequence>
<dbReference type="PIRSF" id="PIRSF001265">
    <property type="entry name" value="H+-PPase"/>
    <property type="match status" value="1"/>
</dbReference>
<feature type="region of interest" description="Disordered" evidence="10">
    <location>
        <begin position="141"/>
        <end position="165"/>
    </location>
</feature>
<dbReference type="GO" id="GO:0009678">
    <property type="term" value="F:diphosphate hydrolysis-driven proton transmembrane transporter activity"/>
    <property type="evidence" value="ECO:0007669"/>
    <property type="project" value="UniProtKB-UniRule"/>
</dbReference>
<dbReference type="EC" id="7.1.3.1" evidence="9"/>
<comment type="caution">
    <text evidence="11">The sequence shown here is derived from an EMBL/GenBank/DDBJ whole genome shotgun (WGS) entry which is preliminary data.</text>
</comment>
<keyword evidence="4 9" id="KW-0460">Magnesium</keyword>
<feature type="transmembrane region" description="Helical" evidence="9">
    <location>
        <begin position="282"/>
        <end position="300"/>
    </location>
</feature>
<evidence type="ECO:0000256" key="8">
    <source>
        <dbReference type="ARBA" id="ARBA00023136"/>
    </source>
</evidence>
<feature type="transmembrane region" description="Helical" evidence="9">
    <location>
        <begin position="27"/>
        <end position="51"/>
    </location>
</feature>
<evidence type="ECO:0000256" key="1">
    <source>
        <dbReference type="ARBA" id="ARBA00004127"/>
    </source>
</evidence>
<dbReference type="GO" id="GO:0005886">
    <property type="term" value="C:plasma membrane"/>
    <property type="evidence" value="ECO:0007669"/>
    <property type="project" value="UniProtKB-SubCell"/>
</dbReference>
<dbReference type="Pfam" id="PF03030">
    <property type="entry name" value="H_PPase"/>
    <property type="match status" value="1"/>
</dbReference>
<feature type="transmembrane region" description="Helical" evidence="9">
    <location>
        <begin position="647"/>
        <end position="667"/>
    </location>
</feature>
<dbReference type="HAMAP" id="MF_01129">
    <property type="entry name" value="PPase_energized_pump"/>
    <property type="match status" value="1"/>
</dbReference>
<evidence type="ECO:0000256" key="2">
    <source>
        <dbReference type="ARBA" id="ARBA00022448"/>
    </source>
</evidence>
<evidence type="ECO:0000256" key="6">
    <source>
        <dbReference type="ARBA" id="ARBA00022989"/>
    </source>
</evidence>
<keyword evidence="9" id="KW-0375">Hydrogen ion transport</keyword>
<reference evidence="11 12" key="1">
    <citation type="submission" date="2020-02" db="EMBL/GenBank/DDBJ databases">
        <title>Streptomyces malaysiensis DSM14702 (JHCC583434, PFL_A843) Genome sequencing and assembly.</title>
        <authorList>
            <person name="Samborskyy M."/>
        </authorList>
    </citation>
    <scope>NUCLEOTIDE SEQUENCE [LARGE SCALE GENOMIC DNA]</scope>
    <source>
        <strain evidence="11 12">DSM 14702</strain>
    </source>
</reference>
<evidence type="ECO:0000256" key="7">
    <source>
        <dbReference type="ARBA" id="ARBA00023065"/>
    </source>
</evidence>
<comment type="catalytic activity">
    <reaction evidence="9">
        <text>diphosphate + H2O + H(+)(in) = 2 phosphate + 2 H(+)(out)</text>
        <dbReference type="Rhea" id="RHEA:13973"/>
        <dbReference type="ChEBI" id="CHEBI:15377"/>
        <dbReference type="ChEBI" id="CHEBI:15378"/>
        <dbReference type="ChEBI" id="CHEBI:33019"/>
        <dbReference type="ChEBI" id="CHEBI:43474"/>
        <dbReference type="EC" id="7.1.3.1"/>
    </reaction>
</comment>
<protein>
    <recommendedName>
        <fullName evidence="9">K(+)-insensitive pyrophosphate-energized proton pump</fullName>
        <ecNumber evidence="9">7.1.3.1</ecNumber>
    </recommendedName>
    <alternativeName>
        <fullName evidence="9">Membrane-bound proton-translocating pyrophosphatase</fullName>
    </alternativeName>
    <alternativeName>
        <fullName evidence="9">Pyrophosphate-energized inorganic pyrophosphatase</fullName>
        <shortName evidence="9">H(+)-PPase</shortName>
    </alternativeName>
</protein>
<dbReference type="InterPro" id="IPR004131">
    <property type="entry name" value="PPase-energised_H-pump"/>
</dbReference>
<organism evidence="11 12">
    <name type="scientific">Streptomyces malaysiensis</name>
    <dbReference type="NCBI Taxonomy" id="92644"/>
    <lineage>
        <taxon>Bacteria</taxon>
        <taxon>Bacillati</taxon>
        <taxon>Actinomycetota</taxon>
        <taxon>Actinomycetes</taxon>
        <taxon>Kitasatosporales</taxon>
        <taxon>Streptomycetaceae</taxon>
        <taxon>Streptomyces</taxon>
        <taxon>Streptomyces violaceusniger group</taxon>
    </lineage>
</organism>
<keyword evidence="9" id="KW-1003">Cell membrane</keyword>
<evidence type="ECO:0000256" key="9">
    <source>
        <dbReference type="HAMAP-Rule" id="MF_01129"/>
    </source>
</evidence>
<comment type="subunit">
    <text evidence="9">Homodimer.</text>
</comment>
<dbReference type="AlphaFoldDB" id="A0A7X5X4T0"/>
<dbReference type="PANTHER" id="PTHR31998">
    <property type="entry name" value="K(+)-INSENSITIVE PYROPHOSPHATE-ENERGIZED PROTON PUMP"/>
    <property type="match status" value="1"/>
</dbReference>
<comment type="function">
    <text evidence="9">Proton pump that utilizes the energy of pyrophosphate hydrolysis as the driving force for proton movement across the membrane. Generates a proton motive force.</text>
</comment>
<comment type="subcellular location">
    <subcellularLocation>
        <location evidence="9">Cell membrane</location>
        <topology evidence="9">Multi-pass membrane protein</topology>
    </subcellularLocation>
    <subcellularLocation>
        <location evidence="1">Endomembrane system</location>
        <topology evidence="1">Multi-pass membrane protein</topology>
    </subcellularLocation>
</comment>
<feature type="transmembrane region" description="Helical" evidence="9">
    <location>
        <begin position="110"/>
        <end position="130"/>
    </location>
</feature>
<feature type="transmembrane region" description="Helical" evidence="9">
    <location>
        <begin position="464"/>
        <end position="488"/>
    </location>
</feature>
<feature type="transmembrane region" description="Helical" evidence="9">
    <location>
        <begin position="306"/>
        <end position="327"/>
    </location>
</feature>
<feature type="transmembrane region" description="Helical" evidence="9">
    <location>
        <begin position="673"/>
        <end position="690"/>
    </location>
</feature>
<evidence type="ECO:0000256" key="3">
    <source>
        <dbReference type="ARBA" id="ARBA00022692"/>
    </source>
</evidence>
<feature type="transmembrane region" description="Helical" evidence="9">
    <location>
        <begin position="765"/>
        <end position="785"/>
    </location>
</feature>
<evidence type="ECO:0000256" key="4">
    <source>
        <dbReference type="ARBA" id="ARBA00022842"/>
    </source>
</evidence>
<feature type="site" description="Determinant of potassium independence" evidence="9">
    <location>
        <position position="528"/>
    </location>
</feature>
<feature type="transmembrane region" description="Helical" evidence="9">
    <location>
        <begin position="339"/>
        <end position="362"/>
    </location>
</feature>
<evidence type="ECO:0000256" key="5">
    <source>
        <dbReference type="ARBA" id="ARBA00022967"/>
    </source>
</evidence>
<feature type="transmembrane region" description="Helical" evidence="9">
    <location>
        <begin position="386"/>
        <end position="410"/>
    </location>
</feature>
<keyword evidence="8 9" id="KW-0472">Membrane</keyword>
<dbReference type="Proteomes" id="UP000536624">
    <property type="component" value="Unassembled WGS sequence"/>
</dbReference>
<accession>A0A7X5X4T0</accession>
<dbReference type="RefSeq" id="WP_167502259.1">
    <property type="nucleotide sequence ID" value="NZ_JAALLH010000001.1"/>
</dbReference>
<feature type="transmembrane region" description="Helical" evidence="9">
    <location>
        <begin position="581"/>
        <end position="602"/>
    </location>
</feature>
<dbReference type="GO" id="GO:0004427">
    <property type="term" value="F:inorganic diphosphate phosphatase activity"/>
    <property type="evidence" value="ECO:0007669"/>
    <property type="project" value="UniProtKB-UniRule"/>
</dbReference>
<dbReference type="GO" id="GO:0012505">
    <property type="term" value="C:endomembrane system"/>
    <property type="evidence" value="ECO:0007669"/>
    <property type="project" value="UniProtKB-SubCell"/>
</dbReference>
<dbReference type="NCBIfam" id="NF001952">
    <property type="entry name" value="PRK00733.1-4"/>
    <property type="match status" value="1"/>
</dbReference>
<comment type="cofactor">
    <cofactor evidence="9">
        <name>Mg(2+)</name>
        <dbReference type="ChEBI" id="CHEBI:18420"/>
    </cofactor>
</comment>
<evidence type="ECO:0000313" key="12">
    <source>
        <dbReference type="Proteomes" id="UP000536624"/>
    </source>
</evidence>
<gene>
    <name evidence="9" type="primary">hppA</name>
    <name evidence="11" type="ORF">SMALB_4598</name>
</gene>
<feature type="transmembrane region" description="Helical" evidence="9">
    <location>
        <begin position="79"/>
        <end position="98"/>
    </location>
</feature>
<evidence type="ECO:0000256" key="10">
    <source>
        <dbReference type="SAM" id="MobiDB-lite"/>
    </source>
</evidence>
<name>A0A7X5X4T0_STRMQ</name>
<evidence type="ECO:0000313" key="11">
    <source>
        <dbReference type="EMBL" id="NIY66573.1"/>
    </source>
</evidence>
<feature type="transmembrane region" description="Helical" evidence="9">
    <location>
        <begin position="431"/>
        <end position="458"/>
    </location>
</feature>
<keyword evidence="6 9" id="KW-1133">Transmembrane helix</keyword>
<feature type="transmembrane region" description="Helical" evidence="9">
    <location>
        <begin position="184"/>
        <end position="206"/>
    </location>
</feature>
<proteinExistence type="inferred from homology"/>
<dbReference type="GO" id="GO:0000287">
    <property type="term" value="F:magnesium ion binding"/>
    <property type="evidence" value="ECO:0007669"/>
    <property type="project" value="UniProtKB-UniRule"/>
</dbReference>
<feature type="transmembrane region" description="Helical" evidence="9">
    <location>
        <begin position="533"/>
        <end position="550"/>
    </location>
</feature>
<comment type="caution">
    <text evidence="9">Lacks conserved residue(s) required for the propagation of feature annotation.</text>
</comment>
<comment type="similarity">
    <text evidence="9">Belongs to the H(+)-translocating pyrophosphatase (TC 3.A.10) family. K(+)-insensitive subfamily.</text>
</comment>
<keyword evidence="5 9" id="KW-1278">Translocase</keyword>
<dbReference type="EMBL" id="JAALLH010000001">
    <property type="protein sequence ID" value="NIY66573.1"/>
    <property type="molecule type" value="Genomic_DNA"/>
</dbReference>
<keyword evidence="2 9" id="KW-0813">Transport</keyword>
<keyword evidence="3 9" id="KW-0812">Transmembrane</keyword>
<feature type="transmembrane region" description="Helical" evidence="9">
    <location>
        <begin position="212"/>
        <end position="229"/>
    </location>
</feature>